<feature type="DNA-binding region" description="H-T-H motif" evidence="4">
    <location>
        <begin position="29"/>
        <end position="48"/>
    </location>
</feature>
<dbReference type="InterPro" id="IPR001647">
    <property type="entry name" value="HTH_TetR"/>
</dbReference>
<comment type="caution">
    <text evidence="6">The sequence shown here is derived from an EMBL/GenBank/DDBJ whole genome shotgun (WGS) entry which is preliminary data.</text>
</comment>
<evidence type="ECO:0000259" key="5">
    <source>
        <dbReference type="PROSITE" id="PS50977"/>
    </source>
</evidence>
<feature type="domain" description="HTH tetR-type" evidence="5">
    <location>
        <begin position="6"/>
        <end position="66"/>
    </location>
</feature>
<dbReference type="InterPro" id="IPR050109">
    <property type="entry name" value="HTH-type_TetR-like_transc_reg"/>
</dbReference>
<organism evidence="6 7">
    <name type="scientific">Clostridium neuense</name>
    <dbReference type="NCBI Taxonomy" id="1728934"/>
    <lineage>
        <taxon>Bacteria</taxon>
        <taxon>Bacillati</taxon>
        <taxon>Bacillota</taxon>
        <taxon>Clostridia</taxon>
        <taxon>Eubacteriales</taxon>
        <taxon>Clostridiaceae</taxon>
        <taxon>Clostridium</taxon>
    </lineage>
</organism>
<dbReference type="SUPFAM" id="SSF46689">
    <property type="entry name" value="Homeodomain-like"/>
    <property type="match status" value="1"/>
</dbReference>
<sequence length="194" mass="22486">MQVLKEEVRKDIFEASKKLFLEFGFQNTSMKAIAEKANVSKSNLYNYFKGKEDIFYSLTDNTAHNIEKATVFFVGHKFSESFGSEEFIVMMSQNLCNLISNNRENLLLIMDHSKGTKYENLKKNIIYSAEVDFAEALKNNGDAEDLLIAHIIVFNLIEGLLEIARNITEKDRMYRNIYRLIEYHVKGTKMLTNN</sequence>
<gene>
    <name evidence="6" type="ORF">ACJDT4_09730</name>
</gene>
<dbReference type="Pfam" id="PF00440">
    <property type="entry name" value="TetR_N"/>
    <property type="match status" value="1"/>
</dbReference>
<protein>
    <submittedName>
        <fullName evidence="6">TetR/AcrR family transcriptional regulator</fullName>
    </submittedName>
</protein>
<dbReference type="EMBL" id="JBJIAA010000007">
    <property type="protein sequence ID" value="MFL0250699.1"/>
    <property type="molecule type" value="Genomic_DNA"/>
</dbReference>
<evidence type="ECO:0000256" key="1">
    <source>
        <dbReference type="ARBA" id="ARBA00023015"/>
    </source>
</evidence>
<dbReference type="PANTHER" id="PTHR30055:SF234">
    <property type="entry name" value="HTH-TYPE TRANSCRIPTIONAL REGULATOR BETI"/>
    <property type="match status" value="1"/>
</dbReference>
<dbReference type="PROSITE" id="PS50977">
    <property type="entry name" value="HTH_TETR_2"/>
    <property type="match status" value="1"/>
</dbReference>
<dbReference type="Gene3D" id="1.10.357.10">
    <property type="entry name" value="Tetracycline Repressor, domain 2"/>
    <property type="match status" value="1"/>
</dbReference>
<evidence type="ECO:0000313" key="7">
    <source>
        <dbReference type="Proteomes" id="UP001623592"/>
    </source>
</evidence>
<name>A0ABW8TDW5_9CLOT</name>
<dbReference type="InterPro" id="IPR009057">
    <property type="entry name" value="Homeodomain-like_sf"/>
</dbReference>
<proteinExistence type="predicted"/>
<reference evidence="6 7" key="1">
    <citation type="submission" date="2024-11" db="EMBL/GenBank/DDBJ databases">
        <authorList>
            <person name="Heng Y.C."/>
            <person name="Lim A.C.H."/>
            <person name="Lee J.K.Y."/>
            <person name="Kittelmann S."/>
        </authorList>
    </citation>
    <scope>NUCLEOTIDE SEQUENCE [LARGE SCALE GENOMIC DNA]</scope>
    <source>
        <strain evidence="6 7">WILCCON 0114</strain>
    </source>
</reference>
<evidence type="ECO:0000256" key="4">
    <source>
        <dbReference type="PROSITE-ProRule" id="PRU00335"/>
    </source>
</evidence>
<keyword evidence="1" id="KW-0805">Transcription regulation</keyword>
<evidence type="ECO:0000256" key="2">
    <source>
        <dbReference type="ARBA" id="ARBA00023125"/>
    </source>
</evidence>
<keyword evidence="3" id="KW-0804">Transcription</keyword>
<dbReference type="PRINTS" id="PR00455">
    <property type="entry name" value="HTHTETR"/>
</dbReference>
<keyword evidence="2 4" id="KW-0238">DNA-binding</keyword>
<evidence type="ECO:0000256" key="3">
    <source>
        <dbReference type="ARBA" id="ARBA00023163"/>
    </source>
</evidence>
<accession>A0ABW8TDW5</accession>
<keyword evidence="7" id="KW-1185">Reference proteome</keyword>
<dbReference type="RefSeq" id="WP_406787364.1">
    <property type="nucleotide sequence ID" value="NZ_JBJIAA010000007.1"/>
</dbReference>
<dbReference type="PANTHER" id="PTHR30055">
    <property type="entry name" value="HTH-TYPE TRANSCRIPTIONAL REGULATOR RUTR"/>
    <property type="match status" value="1"/>
</dbReference>
<dbReference type="Proteomes" id="UP001623592">
    <property type="component" value="Unassembled WGS sequence"/>
</dbReference>
<evidence type="ECO:0000313" key="6">
    <source>
        <dbReference type="EMBL" id="MFL0250699.1"/>
    </source>
</evidence>